<sequence>MEKRTTAIAFEDRAWSVNRRSGEHPAEFLAFALPVWAPAHIAAERSIDAQDAVESPAPRSTRLRATWVKVDRLGLVCHWIRDE</sequence>
<keyword evidence="2" id="KW-1185">Reference proteome</keyword>
<evidence type="ECO:0000313" key="1">
    <source>
        <dbReference type="EMBL" id="CAB3745971.1"/>
    </source>
</evidence>
<organism evidence="1 2">
    <name type="scientific">Paraburkholderia solisilvae</name>
    <dbReference type="NCBI Taxonomy" id="624376"/>
    <lineage>
        <taxon>Bacteria</taxon>
        <taxon>Pseudomonadati</taxon>
        <taxon>Pseudomonadota</taxon>
        <taxon>Betaproteobacteria</taxon>
        <taxon>Burkholderiales</taxon>
        <taxon>Burkholderiaceae</taxon>
        <taxon>Paraburkholderia</taxon>
    </lineage>
</organism>
<dbReference type="EMBL" id="CADIKF010000001">
    <property type="protein sequence ID" value="CAB3745971.1"/>
    <property type="molecule type" value="Genomic_DNA"/>
</dbReference>
<name>A0A6J5CXV2_9BURK</name>
<proteinExistence type="predicted"/>
<accession>A0A6J5CXV2</accession>
<reference evidence="1 2" key="1">
    <citation type="submission" date="2020-04" db="EMBL/GenBank/DDBJ databases">
        <authorList>
            <person name="De Canck E."/>
        </authorList>
    </citation>
    <scope>NUCLEOTIDE SEQUENCE [LARGE SCALE GENOMIC DNA]</scope>
    <source>
        <strain evidence="1 2">LMG 29739</strain>
    </source>
</reference>
<dbReference type="RefSeq" id="WP_175108750.1">
    <property type="nucleotide sequence ID" value="NZ_CADIKF010000001.1"/>
</dbReference>
<protein>
    <submittedName>
        <fullName evidence="1">Uncharacterized protein</fullName>
    </submittedName>
</protein>
<evidence type="ECO:0000313" key="2">
    <source>
        <dbReference type="Proteomes" id="UP000494329"/>
    </source>
</evidence>
<gene>
    <name evidence="1" type="ORF">LMG29739_00069</name>
</gene>
<dbReference type="AlphaFoldDB" id="A0A6J5CXV2"/>
<dbReference type="Proteomes" id="UP000494329">
    <property type="component" value="Unassembled WGS sequence"/>
</dbReference>